<feature type="compositionally biased region" description="Basic and acidic residues" evidence="5">
    <location>
        <begin position="535"/>
        <end position="546"/>
    </location>
</feature>
<feature type="transmembrane region" description="Helical" evidence="6">
    <location>
        <begin position="325"/>
        <end position="344"/>
    </location>
</feature>
<dbReference type="EMBL" id="KV454298">
    <property type="protein sequence ID" value="ODQ71102.1"/>
    <property type="molecule type" value="Genomic_DNA"/>
</dbReference>
<evidence type="ECO:0000256" key="3">
    <source>
        <dbReference type="ARBA" id="ARBA00022989"/>
    </source>
</evidence>
<feature type="transmembrane region" description="Helical" evidence="6">
    <location>
        <begin position="190"/>
        <end position="208"/>
    </location>
</feature>
<feature type="transmembrane region" description="Helical" evidence="6">
    <location>
        <begin position="93"/>
        <end position="117"/>
    </location>
</feature>
<evidence type="ECO:0000256" key="5">
    <source>
        <dbReference type="SAM" id="MobiDB-lite"/>
    </source>
</evidence>
<keyword evidence="4 6" id="KW-0472">Membrane</keyword>
<dbReference type="FunFam" id="1.20.1250.20:FF:000082">
    <property type="entry name" value="MFS multidrug transporter, putative"/>
    <property type="match status" value="1"/>
</dbReference>
<dbReference type="InterPro" id="IPR020846">
    <property type="entry name" value="MFS_dom"/>
</dbReference>
<protein>
    <recommendedName>
        <fullName evidence="7">Major facilitator superfamily (MFS) profile domain-containing protein</fullName>
    </recommendedName>
</protein>
<name>A0A1E3Q1T1_LIPST</name>
<proteinExistence type="predicted"/>
<dbReference type="CDD" id="cd17323">
    <property type="entry name" value="MFS_Tpo1_MDR_like"/>
    <property type="match status" value="1"/>
</dbReference>
<dbReference type="GO" id="GO:0022857">
    <property type="term" value="F:transmembrane transporter activity"/>
    <property type="evidence" value="ECO:0007669"/>
    <property type="project" value="InterPro"/>
</dbReference>
<reference evidence="8 9" key="1">
    <citation type="journal article" date="2016" name="Proc. Natl. Acad. Sci. U.S.A.">
        <title>Comparative genomics of biotechnologically important yeasts.</title>
        <authorList>
            <person name="Riley R."/>
            <person name="Haridas S."/>
            <person name="Wolfe K.H."/>
            <person name="Lopes M.R."/>
            <person name="Hittinger C.T."/>
            <person name="Goeker M."/>
            <person name="Salamov A.A."/>
            <person name="Wisecaver J.H."/>
            <person name="Long T.M."/>
            <person name="Calvey C.H."/>
            <person name="Aerts A.L."/>
            <person name="Barry K.W."/>
            <person name="Choi C."/>
            <person name="Clum A."/>
            <person name="Coughlan A.Y."/>
            <person name="Deshpande S."/>
            <person name="Douglass A.P."/>
            <person name="Hanson S.J."/>
            <person name="Klenk H.-P."/>
            <person name="LaButti K.M."/>
            <person name="Lapidus A."/>
            <person name="Lindquist E.A."/>
            <person name="Lipzen A.M."/>
            <person name="Meier-Kolthoff J.P."/>
            <person name="Ohm R.A."/>
            <person name="Otillar R.P."/>
            <person name="Pangilinan J.L."/>
            <person name="Peng Y."/>
            <person name="Rokas A."/>
            <person name="Rosa C.A."/>
            <person name="Scheuner C."/>
            <person name="Sibirny A.A."/>
            <person name="Slot J.C."/>
            <person name="Stielow J.B."/>
            <person name="Sun H."/>
            <person name="Kurtzman C.P."/>
            <person name="Blackwell M."/>
            <person name="Grigoriev I.V."/>
            <person name="Jeffries T.W."/>
        </authorList>
    </citation>
    <scope>NUCLEOTIDE SEQUENCE [LARGE SCALE GENOMIC DNA]</scope>
    <source>
        <strain evidence="8 9">NRRL Y-11557</strain>
    </source>
</reference>
<dbReference type="InterPro" id="IPR036259">
    <property type="entry name" value="MFS_trans_sf"/>
</dbReference>
<dbReference type="PANTHER" id="PTHR23502">
    <property type="entry name" value="MAJOR FACILITATOR SUPERFAMILY"/>
    <property type="match status" value="1"/>
</dbReference>
<comment type="subcellular location">
    <subcellularLocation>
        <location evidence="1">Membrane</location>
        <topology evidence="1">Multi-pass membrane protein</topology>
    </subcellularLocation>
</comment>
<dbReference type="OrthoDB" id="9986881at2759"/>
<feature type="transmembrane region" description="Helical" evidence="6">
    <location>
        <begin position="428"/>
        <end position="455"/>
    </location>
</feature>
<feature type="transmembrane region" description="Helical" evidence="6">
    <location>
        <begin position="160"/>
        <end position="178"/>
    </location>
</feature>
<evidence type="ECO:0000256" key="1">
    <source>
        <dbReference type="ARBA" id="ARBA00004141"/>
    </source>
</evidence>
<keyword evidence="3 6" id="KW-1133">Transmembrane helix</keyword>
<feature type="transmembrane region" description="Helical" evidence="6">
    <location>
        <begin position="403"/>
        <end position="422"/>
    </location>
</feature>
<feature type="transmembrane region" description="Helical" evidence="6">
    <location>
        <begin position="495"/>
        <end position="516"/>
    </location>
</feature>
<accession>A0A1E3Q1T1</accession>
<dbReference type="AlphaFoldDB" id="A0A1E3Q1T1"/>
<dbReference type="Pfam" id="PF07690">
    <property type="entry name" value="MFS_1"/>
    <property type="match status" value="1"/>
</dbReference>
<organism evidence="8 9">
    <name type="scientific">Lipomyces starkeyi NRRL Y-11557</name>
    <dbReference type="NCBI Taxonomy" id="675824"/>
    <lineage>
        <taxon>Eukaryota</taxon>
        <taxon>Fungi</taxon>
        <taxon>Dikarya</taxon>
        <taxon>Ascomycota</taxon>
        <taxon>Saccharomycotina</taxon>
        <taxon>Lipomycetes</taxon>
        <taxon>Lipomycetales</taxon>
        <taxon>Lipomycetaceae</taxon>
        <taxon>Lipomyces</taxon>
    </lineage>
</organism>
<dbReference type="GO" id="GO:0005886">
    <property type="term" value="C:plasma membrane"/>
    <property type="evidence" value="ECO:0007669"/>
    <property type="project" value="TreeGrafter"/>
</dbReference>
<dbReference type="PROSITE" id="PS50850">
    <property type="entry name" value="MFS"/>
    <property type="match status" value="1"/>
</dbReference>
<dbReference type="InterPro" id="IPR011701">
    <property type="entry name" value="MFS"/>
</dbReference>
<feature type="transmembrane region" description="Helical" evidence="6">
    <location>
        <begin position="247"/>
        <end position="269"/>
    </location>
</feature>
<feature type="transmembrane region" description="Helical" evidence="6">
    <location>
        <begin position="364"/>
        <end position="383"/>
    </location>
</feature>
<evidence type="ECO:0000256" key="2">
    <source>
        <dbReference type="ARBA" id="ARBA00022692"/>
    </source>
</evidence>
<dbReference type="PANTHER" id="PTHR23502:SF7">
    <property type="entry name" value="DRUG_PROTON ANTIPORTER YHK8-RELATED"/>
    <property type="match status" value="1"/>
</dbReference>
<evidence type="ECO:0000256" key="4">
    <source>
        <dbReference type="ARBA" id="ARBA00023136"/>
    </source>
</evidence>
<evidence type="ECO:0000259" key="7">
    <source>
        <dbReference type="PROSITE" id="PS50850"/>
    </source>
</evidence>
<feature type="region of interest" description="Disordered" evidence="5">
    <location>
        <begin position="532"/>
        <end position="567"/>
    </location>
</feature>
<keyword evidence="2 6" id="KW-0812">Transmembrane</keyword>
<evidence type="ECO:0000313" key="8">
    <source>
        <dbReference type="EMBL" id="ODQ71102.1"/>
    </source>
</evidence>
<dbReference type="Gene3D" id="1.20.1250.20">
    <property type="entry name" value="MFS general substrate transporter like domains"/>
    <property type="match status" value="1"/>
</dbReference>
<dbReference type="SUPFAM" id="SSF103473">
    <property type="entry name" value="MFS general substrate transporter"/>
    <property type="match status" value="1"/>
</dbReference>
<dbReference type="Proteomes" id="UP000094385">
    <property type="component" value="Unassembled WGS sequence"/>
</dbReference>
<feature type="transmembrane region" description="Helical" evidence="6">
    <location>
        <begin position="129"/>
        <end position="148"/>
    </location>
</feature>
<dbReference type="STRING" id="675824.A0A1E3Q1T1"/>
<sequence>MLSRQAASSSSLASTDLADQFSASRSDLAANDICGNNKRIPRCSDASGTLNPDVVVNKEEKDSKSVSEDSNVVGWNGPHDAANPLNFGSFRKWVVAVICSTGALCVACSSSIYTATYEGLEKDFDVKEITAITGLTLFVFGMGAGPMLYAPLSEFYGRRIIYILSFTFYLTFQFPVGFGKNITSVLVNRLLSGLAGSAFMSVAGGTVSDLFSKEELSKPMMVFTAAPFLGPCCGPLLGYFITHKLEWRWVIYVMMIWTGAMLGLILLFVPETYAPVLLRWKAQNLRKHTGNNELHAPIEKIERSVIRTVVVSCQRPFQLLFLEPMVFCLCLFTAILLGIMYLFFQAFPIVFENNHGFEKQHVGLTFMGMLTGIILGVLTEPFWRSTYHRLSLRYGGARPEFRLPQAMAGAVFTPIGIFWFAFTTYKSVHYIFPIIAGVPFGFGIILVFSGVFTYLVEAYRPYAASALAANGFLRSSFAAVFPLVSLPMYDNLGYAWASALLGFLCLGCMPFPFLFYKFGPHLRKRSRYAWTNQEEETRQPKPEKSHATSSSDNTQMDDRYIEKGPAY</sequence>
<feature type="domain" description="Major facilitator superfamily (MFS) profile" evidence="7">
    <location>
        <begin position="95"/>
        <end position="520"/>
    </location>
</feature>
<feature type="transmembrane region" description="Helical" evidence="6">
    <location>
        <begin position="220"/>
        <end position="241"/>
    </location>
</feature>
<evidence type="ECO:0000313" key="9">
    <source>
        <dbReference type="Proteomes" id="UP000094385"/>
    </source>
</evidence>
<feature type="compositionally biased region" description="Basic and acidic residues" evidence="5">
    <location>
        <begin position="556"/>
        <end position="567"/>
    </location>
</feature>
<keyword evidence="9" id="KW-1185">Reference proteome</keyword>
<gene>
    <name evidence="8" type="ORF">LIPSTDRAFT_73717</name>
</gene>
<evidence type="ECO:0000256" key="6">
    <source>
        <dbReference type="SAM" id="Phobius"/>
    </source>
</evidence>